<organism evidence="1 2">
    <name type="scientific">Trifolium medium</name>
    <dbReference type="NCBI Taxonomy" id="97028"/>
    <lineage>
        <taxon>Eukaryota</taxon>
        <taxon>Viridiplantae</taxon>
        <taxon>Streptophyta</taxon>
        <taxon>Embryophyta</taxon>
        <taxon>Tracheophyta</taxon>
        <taxon>Spermatophyta</taxon>
        <taxon>Magnoliopsida</taxon>
        <taxon>eudicotyledons</taxon>
        <taxon>Gunneridae</taxon>
        <taxon>Pentapetalae</taxon>
        <taxon>rosids</taxon>
        <taxon>fabids</taxon>
        <taxon>Fabales</taxon>
        <taxon>Fabaceae</taxon>
        <taxon>Papilionoideae</taxon>
        <taxon>50 kb inversion clade</taxon>
        <taxon>NPAAA clade</taxon>
        <taxon>Hologalegina</taxon>
        <taxon>IRL clade</taxon>
        <taxon>Trifolieae</taxon>
        <taxon>Trifolium</taxon>
    </lineage>
</organism>
<name>A0A392PD82_9FABA</name>
<dbReference type="Proteomes" id="UP000265520">
    <property type="component" value="Unassembled WGS sequence"/>
</dbReference>
<evidence type="ECO:0000313" key="1">
    <source>
        <dbReference type="EMBL" id="MCI09734.1"/>
    </source>
</evidence>
<dbReference type="AlphaFoldDB" id="A0A392PD82"/>
<reference evidence="1 2" key="1">
    <citation type="journal article" date="2018" name="Front. Plant Sci.">
        <title>Red Clover (Trifolium pratense) and Zigzag Clover (T. medium) - A Picture of Genomic Similarities and Differences.</title>
        <authorList>
            <person name="Dluhosova J."/>
            <person name="Istvanek J."/>
            <person name="Nedelnik J."/>
            <person name="Repkova J."/>
        </authorList>
    </citation>
    <scope>NUCLEOTIDE SEQUENCE [LARGE SCALE GENOMIC DNA]</scope>
    <source>
        <strain evidence="2">cv. 10/8</strain>
        <tissue evidence="1">Leaf</tissue>
    </source>
</reference>
<feature type="non-terminal residue" evidence="1">
    <location>
        <position position="35"/>
    </location>
</feature>
<accession>A0A392PD82</accession>
<dbReference type="EMBL" id="LXQA010073697">
    <property type="protein sequence ID" value="MCI09734.1"/>
    <property type="molecule type" value="Genomic_DNA"/>
</dbReference>
<protein>
    <submittedName>
        <fullName evidence="1">Uncharacterized protein</fullName>
    </submittedName>
</protein>
<proteinExistence type="predicted"/>
<evidence type="ECO:0000313" key="2">
    <source>
        <dbReference type="Proteomes" id="UP000265520"/>
    </source>
</evidence>
<sequence length="35" mass="3652">MSIVLDGIAIPDALRSSVLTVVTVVYAGFDALMVD</sequence>
<keyword evidence="2" id="KW-1185">Reference proteome</keyword>
<comment type="caution">
    <text evidence="1">The sequence shown here is derived from an EMBL/GenBank/DDBJ whole genome shotgun (WGS) entry which is preliminary data.</text>
</comment>